<dbReference type="AlphaFoldDB" id="A0A1U7CQ90"/>
<keyword evidence="2" id="KW-1185">Reference proteome</keyword>
<dbReference type="Proteomes" id="UP000186309">
    <property type="component" value="Chromosome"/>
</dbReference>
<organism evidence="1 2">
    <name type="scientific">Paludisphaera borealis</name>
    <dbReference type="NCBI Taxonomy" id="1387353"/>
    <lineage>
        <taxon>Bacteria</taxon>
        <taxon>Pseudomonadati</taxon>
        <taxon>Planctomycetota</taxon>
        <taxon>Planctomycetia</taxon>
        <taxon>Isosphaerales</taxon>
        <taxon>Isosphaeraceae</taxon>
        <taxon>Paludisphaera</taxon>
    </lineage>
</organism>
<accession>A0A1U7CQ90</accession>
<protein>
    <submittedName>
        <fullName evidence="1">Uncharacterized protein</fullName>
    </submittedName>
</protein>
<dbReference type="OrthoDB" id="1621626at2"/>
<evidence type="ECO:0000313" key="1">
    <source>
        <dbReference type="EMBL" id="APW61043.1"/>
    </source>
</evidence>
<evidence type="ECO:0000313" key="2">
    <source>
        <dbReference type="Proteomes" id="UP000186309"/>
    </source>
</evidence>
<sequence>MATDAQILANRANAKKSCGPKSDDGKARSRLNALKHGLCAKTVNPVLPHEDPAELEAKIQDWIDDYQPTNAIERELVSRAARISWSLDRAERYETALLARKVRKAMLKSKARRTEKVCDLGRKLFYMAGKRLLPISGPAWSDDPSAFVARLEESPEGVRWLLDRWVEMRCLIISNEDWTFLDQFKFVRLLGKQPLAAIDDPELNEIFLAWETIEEKWGTRFWLQMQELTPYEDPAFSAWRVWREIVPRPESPEAGVAFLRSIAEREIERLQDLLADLEEIEGDDALELAEQASFSASDASERLRRYQTARTRELLRTIDLLAKIRKAEAQASKAEKKPPKERS</sequence>
<reference evidence="2" key="1">
    <citation type="submission" date="2016-12" db="EMBL/GenBank/DDBJ databases">
        <title>Comparative genomics of four Isosphaeraceae planctomycetes: a common pool of plasmids and glycoside hydrolase genes.</title>
        <authorList>
            <person name="Ivanova A."/>
        </authorList>
    </citation>
    <scope>NUCLEOTIDE SEQUENCE [LARGE SCALE GENOMIC DNA]</scope>
    <source>
        <strain evidence="2">PX4</strain>
    </source>
</reference>
<dbReference type="RefSeq" id="WP_076346104.1">
    <property type="nucleotide sequence ID" value="NZ_CP019082.1"/>
</dbReference>
<dbReference type="EMBL" id="CP019082">
    <property type="protein sequence ID" value="APW61043.1"/>
    <property type="molecule type" value="Genomic_DNA"/>
</dbReference>
<name>A0A1U7CQ90_9BACT</name>
<proteinExistence type="predicted"/>
<dbReference type="KEGG" id="pbor:BSF38_02546"/>
<gene>
    <name evidence="1" type="ORF">BSF38_02546</name>
</gene>